<reference evidence="3 4" key="1">
    <citation type="submission" date="2021-03" db="EMBL/GenBank/DDBJ databases">
        <title>Genomic Encyclopedia of Type Strains, Phase IV (KMG-IV): sequencing the most valuable type-strain genomes for metagenomic binning, comparative biology and taxonomic classification.</title>
        <authorList>
            <person name="Goeker M."/>
        </authorList>
    </citation>
    <scope>NUCLEOTIDE SEQUENCE [LARGE SCALE GENOMIC DNA]</scope>
    <source>
        <strain evidence="3 4">DSM 23491</strain>
    </source>
</reference>
<dbReference type="RefSeq" id="WP_209849490.1">
    <property type="nucleotide sequence ID" value="NZ_CBCRVE010000011.1"/>
</dbReference>
<evidence type="ECO:0000313" key="3">
    <source>
        <dbReference type="EMBL" id="MBP1937320.1"/>
    </source>
</evidence>
<keyword evidence="1" id="KW-0175">Coiled coil</keyword>
<feature type="coiled-coil region" evidence="1">
    <location>
        <begin position="37"/>
        <end position="98"/>
    </location>
</feature>
<gene>
    <name evidence="3" type="ORF">J2Z20_002213</name>
</gene>
<protein>
    <submittedName>
        <fullName evidence="3">Gas vesicle protein</fullName>
    </submittedName>
</protein>
<proteinExistence type="predicted"/>
<evidence type="ECO:0000256" key="2">
    <source>
        <dbReference type="SAM" id="Phobius"/>
    </source>
</evidence>
<keyword evidence="2" id="KW-0472">Membrane</keyword>
<feature type="transmembrane region" description="Helical" evidence="2">
    <location>
        <begin position="97"/>
        <end position="113"/>
    </location>
</feature>
<dbReference type="Proteomes" id="UP001519273">
    <property type="component" value="Unassembled WGS sequence"/>
</dbReference>
<keyword evidence="2" id="KW-1133">Transmembrane helix</keyword>
<accession>A0ABS4H458</accession>
<organism evidence="3 4">
    <name type="scientific">Paenibacillus sediminis</name>
    <dbReference type="NCBI Taxonomy" id="664909"/>
    <lineage>
        <taxon>Bacteria</taxon>
        <taxon>Bacillati</taxon>
        <taxon>Bacillota</taxon>
        <taxon>Bacilli</taxon>
        <taxon>Bacillales</taxon>
        <taxon>Paenibacillaceae</taxon>
        <taxon>Paenibacillus</taxon>
    </lineage>
</organism>
<keyword evidence="4" id="KW-1185">Reference proteome</keyword>
<keyword evidence="2" id="KW-0812">Transmembrane</keyword>
<feature type="transmembrane region" description="Helical" evidence="2">
    <location>
        <begin position="119"/>
        <end position="136"/>
    </location>
</feature>
<evidence type="ECO:0000256" key="1">
    <source>
        <dbReference type="SAM" id="Coils"/>
    </source>
</evidence>
<evidence type="ECO:0000313" key="4">
    <source>
        <dbReference type="Proteomes" id="UP001519273"/>
    </source>
</evidence>
<comment type="caution">
    <text evidence="3">The sequence shown here is derived from an EMBL/GenBank/DDBJ whole genome shotgun (WGS) entry which is preliminary data.</text>
</comment>
<name>A0ABS4H458_9BACL</name>
<dbReference type="EMBL" id="JAGGKP010000004">
    <property type="protein sequence ID" value="MBP1937320.1"/>
    <property type="molecule type" value="Genomic_DNA"/>
</dbReference>
<sequence>MSNENWSELYDEWRAQDNKDRLQQQAKQYYRPVKESKEDVEIRKSKLQEEIAEANRRIEEKKRLEAELENKRKAELIAKEEEQRRAEEFKSLENAEGALKVAGILALLLIVLLLTNHDIGAFLTIILFIVAVYFTIRNWDARFSIFLINILRDCFLGFIQI</sequence>